<accession>A0ABV9GU82</accession>
<proteinExistence type="predicted"/>
<protein>
    <recommendedName>
        <fullName evidence="3">DksA C4-type domain-containing protein</fullName>
    </recommendedName>
</protein>
<reference evidence="2" key="1">
    <citation type="journal article" date="2019" name="Int. J. Syst. Evol. Microbiol.">
        <title>The Global Catalogue of Microorganisms (GCM) 10K type strain sequencing project: providing services to taxonomists for standard genome sequencing and annotation.</title>
        <authorList>
            <consortium name="The Broad Institute Genomics Platform"/>
            <consortium name="The Broad Institute Genome Sequencing Center for Infectious Disease"/>
            <person name="Wu L."/>
            <person name="Ma J."/>
        </authorList>
    </citation>
    <scope>NUCLEOTIDE SEQUENCE [LARGE SCALE GENOMIC DNA]</scope>
    <source>
        <strain evidence="2">JCM 11650</strain>
    </source>
</reference>
<organism evidence="1 2">
    <name type="scientific">Comamonas nitrativorans</name>
    <dbReference type="NCBI Taxonomy" id="108437"/>
    <lineage>
        <taxon>Bacteria</taxon>
        <taxon>Pseudomonadati</taxon>
        <taxon>Pseudomonadota</taxon>
        <taxon>Betaproteobacteria</taxon>
        <taxon>Burkholderiales</taxon>
        <taxon>Comamonadaceae</taxon>
        <taxon>Comamonas</taxon>
    </lineage>
</organism>
<gene>
    <name evidence="1" type="ORF">ACFO3A_05885</name>
</gene>
<name>A0ABV9GU82_9BURK</name>
<keyword evidence="2" id="KW-1185">Reference proteome</keyword>
<evidence type="ECO:0000313" key="2">
    <source>
        <dbReference type="Proteomes" id="UP001595967"/>
    </source>
</evidence>
<evidence type="ECO:0000313" key="1">
    <source>
        <dbReference type="EMBL" id="MFC4621743.1"/>
    </source>
</evidence>
<comment type="caution">
    <text evidence="1">The sequence shown here is derived from an EMBL/GenBank/DDBJ whole genome shotgun (WGS) entry which is preliminary data.</text>
</comment>
<dbReference type="Proteomes" id="UP001595967">
    <property type="component" value="Unassembled WGS sequence"/>
</dbReference>
<evidence type="ECO:0008006" key="3">
    <source>
        <dbReference type="Google" id="ProtNLM"/>
    </source>
</evidence>
<dbReference type="EMBL" id="JBHSEW010000004">
    <property type="protein sequence ID" value="MFC4621743.1"/>
    <property type="molecule type" value="Genomic_DNA"/>
</dbReference>
<dbReference type="RefSeq" id="WP_011804260.1">
    <property type="nucleotide sequence ID" value="NZ_JBHSEW010000004.1"/>
</dbReference>
<sequence length="128" mass="14421">MTPALDALLCQRYPQLFQHRHAEPQTCAMSWGLQCGDGWFDLIDILCESLQQETEHGDAPQAVAMQVKQKWGRLRFSVESASERQQAMIDLAEALSARLCEQCGKPGKMQSIKGFRTVRCEEHASTQP</sequence>